<sequence>MSTIRDVAKYAGVSIATVSKILNNDEYFGVTRETKQKVLEAVKKLNYKKKNTKRKNIQLNVSIIKSFDEKIESEDPYFVSLRLDLEYALKKKGIKSKVFELQMFEKDEEILMNFIVCNAIIVIGETKRSQLDFLKSLNDNIICVDAYNFDNSIDYIKFDMKHSVKIVIDYLLKLGHKKIGLLVGRNQIVRNLVDFREQYFIEIMKELELYDERFVKVDEFSPESGYEMMKEILKLENRPTAIFCANDSIAMGAYKAIREHNLKIFDDISIIGFNDLKISQYMIPPLTTLRIDTKIIAQETINVLVELLEHNRSYRKKVYLPVELIERESCGSI</sequence>
<evidence type="ECO:0000256" key="2">
    <source>
        <dbReference type="ARBA" id="ARBA00023125"/>
    </source>
</evidence>
<evidence type="ECO:0000313" key="6">
    <source>
        <dbReference type="Proteomes" id="UP000321378"/>
    </source>
</evidence>
<organism evidence="5 6">
    <name type="scientific">Leptotrichia trevisanii</name>
    <dbReference type="NCBI Taxonomy" id="109328"/>
    <lineage>
        <taxon>Bacteria</taxon>
        <taxon>Fusobacteriati</taxon>
        <taxon>Fusobacteriota</taxon>
        <taxon>Fusobacteriia</taxon>
        <taxon>Fusobacteriales</taxon>
        <taxon>Leptotrichiaceae</taxon>
        <taxon>Leptotrichia</taxon>
    </lineage>
</organism>
<dbReference type="InterPro" id="IPR046335">
    <property type="entry name" value="LacI/GalR-like_sensor"/>
</dbReference>
<dbReference type="InterPro" id="IPR028082">
    <property type="entry name" value="Peripla_BP_I"/>
</dbReference>
<dbReference type="Gene3D" id="3.40.50.2300">
    <property type="match status" value="2"/>
</dbReference>
<evidence type="ECO:0000259" key="4">
    <source>
        <dbReference type="PROSITE" id="PS50932"/>
    </source>
</evidence>
<dbReference type="EMBL" id="AP019840">
    <property type="protein sequence ID" value="BBM53003.1"/>
    <property type="molecule type" value="Genomic_DNA"/>
</dbReference>
<dbReference type="AlphaFoldDB" id="A0A510KSI8"/>
<reference evidence="5 6" key="1">
    <citation type="submission" date="2019-07" db="EMBL/GenBank/DDBJ databases">
        <title>Complete Genome Sequence of Leptotrichia trevisanii Strain JMUB3935.</title>
        <authorList>
            <person name="Watanabe S."/>
            <person name="Cui L."/>
        </authorList>
    </citation>
    <scope>NUCLEOTIDE SEQUENCE [LARGE SCALE GENOMIC DNA]</scope>
    <source>
        <strain evidence="5 6">JMUB3935</strain>
    </source>
</reference>
<evidence type="ECO:0000313" key="5">
    <source>
        <dbReference type="EMBL" id="BBM53003.1"/>
    </source>
</evidence>
<dbReference type="PROSITE" id="PS50932">
    <property type="entry name" value="HTH_LACI_2"/>
    <property type="match status" value="1"/>
</dbReference>
<dbReference type="SUPFAM" id="SSF53822">
    <property type="entry name" value="Periplasmic binding protein-like I"/>
    <property type="match status" value="1"/>
</dbReference>
<dbReference type="STRING" id="1122173.GCA_000482505_00629"/>
<dbReference type="PROSITE" id="PS00356">
    <property type="entry name" value="HTH_LACI_1"/>
    <property type="match status" value="1"/>
</dbReference>
<dbReference type="SUPFAM" id="SSF47413">
    <property type="entry name" value="lambda repressor-like DNA-binding domains"/>
    <property type="match status" value="1"/>
</dbReference>
<dbReference type="GO" id="GO:0003700">
    <property type="term" value="F:DNA-binding transcription factor activity"/>
    <property type="evidence" value="ECO:0007669"/>
    <property type="project" value="TreeGrafter"/>
</dbReference>
<dbReference type="Pfam" id="PF00356">
    <property type="entry name" value="LacI"/>
    <property type="match status" value="1"/>
</dbReference>
<dbReference type="SMART" id="SM00354">
    <property type="entry name" value="HTH_LACI"/>
    <property type="match status" value="1"/>
</dbReference>
<dbReference type="InterPro" id="IPR000843">
    <property type="entry name" value="HTH_LacI"/>
</dbReference>
<evidence type="ECO:0000256" key="3">
    <source>
        <dbReference type="ARBA" id="ARBA00023163"/>
    </source>
</evidence>
<dbReference type="Proteomes" id="UP000321378">
    <property type="component" value="Chromosome"/>
</dbReference>
<dbReference type="PANTHER" id="PTHR30146:SF149">
    <property type="entry name" value="HTH-TYPE TRANSCRIPTIONAL REGULATOR EBGR"/>
    <property type="match status" value="1"/>
</dbReference>
<dbReference type="RefSeq" id="WP_146997222.1">
    <property type="nucleotide sequence ID" value="NZ_AP019840.1"/>
</dbReference>
<dbReference type="PRINTS" id="PR00036">
    <property type="entry name" value="HTHLACI"/>
</dbReference>
<dbReference type="InterPro" id="IPR010982">
    <property type="entry name" value="Lambda_DNA-bd_dom_sf"/>
</dbReference>
<name>A0A510KSI8_9FUSO</name>
<evidence type="ECO:0000256" key="1">
    <source>
        <dbReference type="ARBA" id="ARBA00023015"/>
    </source>
</evidence>
<dbReference type="GO" id="GO:0000976">
    <property type="term" value="F:transcription cis-regulatory region binding"/>
    <property type="evidence" value="ECO:0007669"/>
    <property type="project" value="TreeGrafter"/>
</dbReference>
<feature type="domain" description="HTH lacI-type" evidence="4">
    <location>
        <begin position="2"/>
        <end position="58"/>
    </location>
</feature>
<dbReference type="Gene3D" id="1.10.260.40">
    <property type="entry name" value="lambda repressor-like DNA-binding domains"/>
    <property type="match status" value="1"/>
</dbReference>
<proteinExistence type="predicted"/>
<keyword evidence="2" id="KW-0238">DNA-binding</keyword>
<dbReference type="PANTHER" id="PTHR30146">
    <property type="entry name" value="LACI-RELATED TRANSCRIPTIONAL REPRESSOR"/>
    <property type="match status" value="1"/>
</dbReference>
<protein>
    <submittedName>
        <fullName evidence="5">LacI family transcriptional regulator</fullName>
    </submittedName>
</protein>
<gene>
    <name evidence="5" type="ORF">JMUB3935_1983</name>
</gene>
<keyword evidence="3" id="KW-0804">Transcription</keyword>
<dbReference type="CDD" id="cd01544">
    <property type="entry name" value="PBP1_GalR"/>
    <property type="match status" value="1"/>
</dbReference>
<dbReference type="Pfam" id="PF13377">
    <property type="entry name" value="Peripla_BP_3"/>
    <property type="match status" value="1"/>
</dbReference>
<accession>A0A510KSI8</accession>
<dbReference type="CDD" id="cd01392">
    <property type="entry name" value="HTH_LacI"/>
    <property type="match status" value="1"/>
</dbReference>
<keyword evidence="1" id="KW-0805">Transcription regulation</keyword>